<dbReference type="InterPro" id="IPR004089">
    <property type="entry name" value="MCPsignal_dom"/>
</dbReference>
<gene>
    <name evidence="6" type="ORF">ACFQFD_16200</name>
</gene>
<evidence type="ECO:0000313" key="7">
    <source>
        <dbReference type="Proteomes" id="UP001596443"/>
    </source>
</evidence>
<reference evidence="6 7" key="1">
    <citation type="journal article" date="2019" name="Int. J. Syst. Evol. Microbiol.">
        <title>The Global Catalogue of Microorganisms (GCM) 10K type strain sequencing project: providing services to taxonomists for standard genome sequencing and annotation.</title>
        <authorList>
            <consortium name="The Broad Institute Genomics Platform"/>
            <consortium name="The Broad Institute Genome Sequencing Center for Infectious Disease"/>
            <person name="Wu L."/>
            <person name="Ma J."/>
        </authorList>
    </citation>
    <scope>NUCLEOTIDE SEQUENCE [LARGE SCALE GENOMIC DNA]</scope>
    <source>
        <strain evidence="6 7">SYNS20</strain>
    </source>
</reference>
<evidence type="ECO:0000256" key="3">
    <source>
        <dbReference type="PROSITE-ProRule" id="PRU00284"/>
    </source>
</evidence>
<dbReference type="RefSeq" id="WP_284061636.1">
    <property type="nucleotide sequence ID" value="NZ_CP126158.1"/>
</dbReference>
<feature type="compositionally biased region" description="Gly residues" evidence="4">
    <location>
        <begin position="53"/>
        <end position="75"/>
    </location>
</feature>
<evidence type="ECO:0000256" key="4">
    <source>
        <dbReference type="SAM" id="MobiDB-lite"/>
    </source>
</evidence>
<dbReference type="InterPro" id="IPR044398">
    <property type="entry name" value="Globin-sensor_dom"/>
</dbReference>
<dbReference type="Proteomes" id="UP001596443">
    <property type="component" value="Unassembled WGS sequence"/>
</dbReference>
<dbReference type="PROSITE" id="PS50111">
    <property type="entry name" value="CHEMOTAXIS_TRANSDUC_2"/>
    <property type="match status" value="1"/>
</dbReference>
<proteinExistence type="inferred from homology"/>
<dbReference type="PANTHER" id="PTHR32089">
    <property type="entry name" value="METHYL-ACCEPTING CHEMOTAXIS PROTEIN MCPB"/>
    <property type="match status" value="1"/>
</dbReference>
<evidence type="ECO:0000313" key="6">
    <source>
        <dbReference type="EMBL" id="MFC6787484.1"/>
    </source>
</evidence>
<name>A0ABD5TIK4_9EURY</name>
<dbReference type="SUPFAM" id="SSF58104">
    <property type="entry name" value="Methyl-accepting chemotaxis protein (MCP) signaling domain"/>
    <property type="match status" value="1"/>
</dbReference>
<dbReference type="SMART" id="SM00283">
    <property type="entry name" value="MA"/>
    <property type="match status" value="1"/>
</dbReference>
<dbReference type="Pfam" id="PF11563">
    <property type="entry name" value="Protoglobin"/>
    <property type="match status" value="1"/>
</dbReference>
<dbReference type="Gene3D" id="1.10.287.950">
    <property type="entry name" value="Methyl-accepting chemotaxis protein"/>
    <property type="match status" value="1"/>
</dbReference>
<sequence>MAGTLGYMGSREPRTDAEAGGDRSRATERRDDAGRADDRTKQGRHSGTQTDGGVAGAGGSPLDGPGTDGPPGGSSGFMVSDADRRGVDGADLAARLGLDEADIRKRKRYSRLSPSDEETLSSLEPLLEDLAPALVDEFYDHFTDHEETNAIFGRSSKGIEALKRTQRQYLTDLAGGDYGEDYFQRRARIGKLHDMLDLGPRVYFSGYSIYYEGLMDALADEARSEAGVEPASPGDDALARFTDRLLPLLKLLLLDQQVAMDTYIDSYVQQMETEIERRRELTDEVTREVEAPLDDIGDAAAGVASNADELAGLAELQADRMADAEAEVGTLSANVEEVAASAEQVAQVSGDAETLAEEGVDAAGDARDTMEDIEAATDEVTDDLDDLRERVGEIDEVVSVLDGIADQTNLLALNANIEAARAGEAGDGFAVVADEVKSLAEESQQRAGEIESLVENIQTGAEDTVESLERTEERIQDGVDRVDEAMERLDSIAEAIREAASGVEEVARAADSQASTTEAVASLVEEASTEAAAVRRNVEEIADAADDQRVRLDRVSDAVGRLTDESSQ</sequence>
<dbReference type="CDD" id="cd01068">
    <property type="entry name" value="globin_sensor"/>
    <property type="match status" value="1"/>
</dbReference>
<feature type="compositionally biased region" description="Basic and acidic residues" evidence="4">
    <location>
        <begin position="11"/>
        <end position="41"/>
    </location>
</feature>
<dbReference type="PANTHER" id="PTHR32089:SF112">
    <property type="entry name" value="LYSOZYME-LIKE PROTEIN-RELATED"/>
    <property type="match status" value="1"/>
</dbReference>
<evidence type="ECO:0000259" key="5">
    <source>
        <dbReference type="PROSITE" id="PS50111"/>
    </source>
</evidence>
<comment type="caution">
    <text evidence="6">The sequence shown here is derived from an EMBL/GenBank/DDBJ whole genome shotgun (WGS) entry which is preliminary data.</text>
</comment>
<dbReference type="SUPFAM" id="SSF46458">
    <property type="entry name" value="Globin-like"/>
    <property type="match status" value="1"/>
</dbReference>
<comment type="similarity">
    <text evidence="2">Belongs to the methyl-accepting chemotaxis (MCP) protein family.</text>
</comment>
<dbReference type="Pfam" id="PF00015">
    <property type="entry name" value="MCPsignal"/>
    <property type="match status" value="1"/>
</dbReference>
<keyword evidence="7" id="KW-1185">Reference proteome</keyword>
<dbReference type="InterPro" id="IPR004090">
    <property type="entry name" value="Chemotax_Me-accpt_rcpt"/>
</dbReference>
<evidence type="ECO:0000256" key="2">
    <source>
        <dbReference type="ARBA" id="ARBA00029447"/>
    </source>
</evidence>
<keyword evidence="1 3" id="KW-0807">Transducer</keyword>
<dbReference type="PRINTS" id="PR00260">
    <property type="entry name" value="CHEMTRNSDUCR"/>
</dbReference>
<dbReference type="EMBL" id="JBHSWX010000012">
    <property type="protein sequence ID" value="MFC6787484.1"/>
    <property type="molecule type" value="Genomic_DNA"/>
</dbReference>
<dbReference type="InterPro" id="IPR009050">
    <property type="entry name" value="Globin-like_sf"/>
</dbReference>
<dbReference type="Gene3D" id="1.10.490.10">
    <property type="entry name" value="Globins"/>
    <property type="match status" value="1"/>
</dbReference>
<dbReference type="AlphaFoldDB" id="A0ABD5TIK4"/>
<feature type="domain" description="Methyl-accepting transducer" evidence="5">
    <location>
        <begin position="292"/>
        <end position="528"/>
    </location>
</feature>
<organism evidence="6 7">
    <name type="scientific">Halobaculum halobium</name>
    <dbReference type="NCBI Taxonomy" id="3032281"/>
    <lineage>
        <taxon>Archaea</taxon>
        <taxon>Methanobacteriati</taxon>
        <taxon>Methanobacteriota</taxon>
        <taxon>Stenosarchaea group</taxon>
        <taxon>Halobacteria</taxon>
        <taxon>Halobacteriales</taxon>
        <taxon>Haloferacaceae</taxon>
        <taxon>Halobaculum</taxon>
    </lineage>
</organism>
<feature type="region of interest" description="Disordered" evidence="4">
    <location>
        <begin position="1"/>
        <end position="82"/>
    </location>
</feature>
<protein>
    <submittedName>
        <fullName evidence="6">Globin-coupled sensor protein</fullName>
    </submittedName>
</protein>
<dbReference type="GeneID" id="81210610"/>
<dbReference type="GO" id="GO:0007165">
    <property type="term" value="P:signal transduction"/>
    <property type="evidence" value="ECO:0007669"/>
    <property type="project" value="UniProtKB-KW"/>
</dbReference>
<dbReference type="InterPro" id="IPR012292">
    <property type="entry name" value="Globin/Proto"/>
</dbReference>
<accession>A0ABD5TIK4</accession>
<dbReference type="CDD" id="cd11386">
    <property type="entry name" value="MCP_signal"/>
    <property type="match status" value="1"/>
</dbReference>
<dbReference type="InterPro" id="IPR039379">
    <property type="entry name" value="Protoglobin_sensor_dom"/>
</dbReference>
<evidence type="ECO:0000256" key="1">
    <source>
        <dbReference type="ARBA" id="ARBA00023224"/>
    </source>
</evidence>